<dbReference type="RefSeq" id="XP_023625102.1">
    <property type="nucleotide sequence ID" value="XM_023769334.1"/>
</dbReference>
<proteinExistence type="predicted"/>
<dbReference type="AlphaFoldDB" id="A0A2D3UP71"/>
<accession>A0A2D3UP71</accession>
<protein>
    <submittedName>
        <fullName evidence="2">Uncharacterized protein</fullName>
    </submittedName>
</protein>
<evidence type="ECO:0000313" key="3">
    <source>
        <dbReference type="Proteomes" id="UP000225277"/>
    </source>
</evidence>
<name>A0A2D3UP71_9PEZI</name>
<dbReference type="GeneID" id="35599236"/>
<feature type="compositionally biased region" description="Polar residues" evidence="1">
    <location>
        <begin position="29"/>
        <end position="46"/>
    </location>
</feature>
<evidence type="ECO:0000256" key="1">
    <source>
        <dbReference type="SAM" id="MobiDB-lite"/>
    </source>
</evidence>
<gene>
    <name evidence="2" type="ORF">RCC_04056</name>
</gene>
<organism evidence="2 3">
    <name type="scientific">Ramularia collo-cygni</name>
    <dbReference type="NCBI Taxonomy" id="112498"/>
    <lineage>
        <taxon>Eukaryota</taxon>
        <taxon>Fungi</taxon>
        <taxon>Dikarya</taxon>
        <taxon>Ascomycota</taxon>
        <taxon>Pezizomycotina</taxon>
        <taxon>Dothideomycetes</taxon>
        <taxon>Dothideomycetidae</taxon>
        <taxon>Mycosphaerellales</taxon>
        <taxon>Mycosphaerellaceae</taxon>
        <taxon>Ramularia</taxon>
    </lineage>
</organism>
<feature type="compositionally biased region" description="Polar residues" evidence="1">
    <location>
        <begin position="55"/>
        <end position="66"/>
    </location>
</feature>
<reference evidence="2 3" key="1">
    <citation type="submission" date="2016-03" db="EMBL/GenBank/DDBJ databases">
        <authorList>
            <person name="Ploux O."/>
        </authorList>
    </citation>
    <scope>NUCLEOTIDE SEQUENCE [LARGE SCALE GENOMIC DNA]</scope>
    <source>
        <strain evidence="2 3">URUG2</strain>
    </source>
</reference>
<dbReference type="Proteomes" id="UP000225277">
    <property type="component" value="Unassembled WGS sequence"/>
</dbReference>
<keyword evidence="3" id="KW-1185">Reference proteome</keyword>
<evidence type="ECO:0000313" key="2">
    <source>
        <dbReference type="EMBL" id="CZT18212.1"/>
    </source>
</evidence>
<dbReference type="EMBL" id="FJUY01000005">
    <property type="protein sequence ID" value="CZT18212.1"/>
    <property type="molecule type" value="Genomic_DNA"/>
</dbReference>
<sequence>MPTYAQSSIWGGREDTQAWILGNNIETSFNQSRSSSPVDSVQASDQSFKEGPDASSRSSCSTGNDSHTFKGLPQLEGLCQIPEKHRLPGMARFLTPPTSDNNPASCINTCQDRDGGERHCPKALNDVSSLHSLGATAPSSHGIHHSRYSFNSSTSSSSPIEAPNLVPHKQTLISKDIKSPTEPTFPNNQNLTASVCGIRQVWAALEANRGVEKYQTNLELITSLSKRISIDGCTLFEYHISHLLESDNHVHRMKKLWLSLPAGQKTYWRKHSSKFQLPLAFDFWQLALRNLETDDHEERYSSMVRRAKRILEDASVDSEGHIVASQDWRRPVPERELQLSKFDEFSATRKIQKRLHNIRVSYGERTMILCRSLAPFIGGTGWTMFAYHGIPRCEEQDEMEVMAKLRAIWSGMTADDRLYWMEISGCLLRGLKCGDVDSLVYFSFDAWAVKEARGSAEAWGRLLA</sequence>
<feature type="region of interest" description="Disordered" evidence="1">
    <location>
        <begin position="29"/>
        <end position="73"/>
    </location>
</feature>